<evidence type="ECO:0000256" key="2">
    <source>
        <dbReference type="ARBA" id="ARBA00022747"/>
    </source>
</evidence>
<keyword evidence="2" id="KW-0680">Restriction system</keyword>
<dbReference type="Gene3D" id="3.90.220.20">
    <property type="entry name" value="DNA methylase specificity domains"/>
    <property type="match status" value="2"/>
</dbReference>
<keyword evidence="6" id="KW-1185">Reference proteome</keyword>
<dbReference type="InterPro" id="IPR044946">
    <property type="entry name" value="Restrct_endonuc_typeI_TRD_sf"/>
</dbReference>
<dbReference type="SUPFAM" id="SSF116734">
    <property type="entry name" value="DNA methylase specificity domain"/>
    <property type="match status" value="2"/>
</dbReference>
<keyword evidence="3" id="KW-0238">DNA-binding</keyword>
<sequence length="358" mass="39952">MAVTDLACWASRDGARILEHRGRGPSDDVLLGRYTSSRPRPLLHALLKILRASPAPPQIRRATKPDVLNSRFLYFYLIAPAQQKQLLQLSEGSTVAHLNVADIRNFEMPTLPPIEEQRSIAATLGALDDKIDSNRCAIGLMEQHVLSRFQQLFDVQQDPAGFPISDLVHLNRRHKVAKGSIATYVGMSSLPTFFPVVDDWESKAVGSGQKFVNGDVLMARITPCLENGKTAVVDMLDDGEVGWGSTEYVVLSPRDEISTPWIYCLLRSEDVRGWAIRRMTGSSGRQRFSPDGFSQYRVPKPCPEALDEFNEEAIPMFLRMSQLRDESKKLEALRDSLLPELLSGRIRVPEAAAVLVSR</sequence>
<organism evidence="5 6">
    <name type="scientific">Nesterenkonia salmonea</name>
    <dbReference type="NCBI Taxonomy" id="1804987"/>
    <lineage>
        <taxon>Bacteria</taxon>
        <taxon>Bacillati</taxon>
        <taxon>Actinomycetota</taxon>
        <taxon>Actinomycetes</taxon>
        <taxon>Micrococcales</taxon>
        <taxon>Micrococcaceae</taxon>
        <taxon>Nesterenkonia</taxon>
    </lineage>
</organism>
<dbReference type="GO" id="GO:0003677">
    <property type="term" value="F:DNA binding"/>
    <property type="evidence" value="ECO:0007669"/>
    <property type="project" value="UniProtKB-KW"/>
</dbReference>
<evidence type="ECO:0000313" key="5">
    <source>
        <dbReference type="EMBL" id="TLP95817.1"/>
    </source>
</evidence>
<evidence type="ECO:0000259" key="4">
    <source>
        <dbReference type="Pfam" id="PF01420"/>
    </source>
</evidence>
<dbReference type="AlphaFoldDB" id="A0A5R9BB55"/>
<reference evidence="5 6" key="1">
    <citation type="submission" date="2019-05" db="EMBL/GenBank/DDBJ databases">
        <title>Nesterenkonia sp. GY074 isolated from the Southern Atlantic Ocean.</title>
        <authorList>
            <person name="Zhang G."/>
        </authorList>
    </citation>
    <scope>NUCLEOTIDE SEQUENCE [LARGE SCALE GENOMIC DNA]</scope>
    <source>
        <strain evidence="5 6">GY074</strain>
    </source>
</reference>
<dbReference type="OrthoDB" id="9798929at2"/>
<evidence type="ECO:0000256" key="3">
    <source>
        <dbReference type="ARBA" id="ARBA00023125"/>
    </source>
</evidence>
<dbReference type="InterPro" id="IPR052021">
    <property type="entry name" value="Type-I_RS_S_subunit"/>
</dbReference>
<accession>A0A5R9BB55</accession>
<dbReference type="EMBL" id="VAVZ01000026">
    <property type="protein sequence ID" value="TLP95817.1"/>
    <property type="molecule type" value="Genomic_DNA"/>
</dbReference>
<comment type="caution">
    <text evidence="5">The sequence shown here is derived from an EMBL/GenBank/DDBJ whole genome shotgun (WGS) entry which is preliminary data.</text>
</comment>
<dbReference type="InterPro" id="IPR000055">
    <property type="entry name" value="Restrct_endonuc_typeI_TRD"/>
</dbReference>
<feature type="domain" description="Type I restriction modification DNA specificity" evidence="4">
    <location>
        <begin position="64"/>
        <end position="134"/>
    </location>
</feature>
<dbReference type="RefSeq" id="WP_138253373.1">
    <property type="nucleotide sequence ID" value="NZ_VAVZ01000026.1"/>
</dbReference>
<dbReference type="Pfam" id="PF01420">
    <property type="entry name" value="Methylase_S"/>
    <property type="match status" value="1"/>
</dbReference>
<evidence type="ECO:0000313" key="6">
    <source>
        <dbReference type="Proteomes" id="UP000310458"/>
    </source>
</evidence>
<dbReference type="CDD" id="cd17260">
    <property type="entry name" value="RMtype1_S_EcoEI-TRD1-CR1_like"/>
    <property type="match status" value="1"/>
</dbReference>
<dbReference type="Proteomes" id="UP000310458">
    <property type="component" value="Unassembled WGS sequence"/>
</dbReference>
<proteinExistence type="inferred from homology"/>
<gene>
    <name evidence="5" type="ORF">FEF26_09870</name>
</gene>
<dbReference type="PANTHER" id="PTHR30408">
    <property type="entry name" value="TYPE-1 RESTRICTION ENZYME ECOKI SPECIFICITY PROTEIN"/>
    <property type="match status" value="1"/>
</dbReference>
<dbReference type="GO" id="GO:0009307">
    <property type="term" value="P:DNA restriction-modification system"/>
    <property type="evidence" value="ECO:0007669"/>
    <property type="project" value="UniProtKB-KW"/>
</dbReference>
<protein>
    <recommendedName>
        <fullName evidence="4">Type I restriction modification DNA specificity domain-containing protein</fullName>
    </recommendedName>
</protein>
<comment type="similarity">
    <text evidence="1">Belongs to the type-I restriction system S methylase family.</text>
</comment>
<evidence type="ECO:0000256" key="1">
    <source>
        <dbReference type="ARBA" id="ARBA00010923"/>
    </source>
</evidence>
<dbReference type="PANTHER" id="PTHR30408:SF13">
    <property type="entry name" value="TYPE I RESTRICTION ENZYME HINDI SPECIFICITY SUBUNIT"/>
    <property type="match status" value="1"/>
</dbReference>
<name>A0A5R9BB55_9MICC</name>